<evidence type="ECO:0000256" key="1">
    <source>
        <dbReference type="SAM" id="MobiDB-lite"/>
    </source>
</evidence>
<sequence>MKDDRFDAQDDLDGFEDDLKEEFDQEEYHDKEETNKEEIEPEKTAKEPLKTTDKELALPVEEESYLPHCASVYHYLPVFQKISKFLVIDYNKDKEMHYYFNKVIIGIRSHKELSIDPVHTTNDYSMIDFVKFLREAFSLERDATSNNEDLAGKKPRILIVARKQYRAFTNLHEITQMYLRDHPMFKDPMSFHQQGHPVMRSTFMDNQDMKLDIKKFKNADVVWH</sequence>
<evidence type="ECO:0000313" key="2">
    <source>
        <dbReference type="EMBL" id="KAG6519625.1"/>
    </source>
</evidence>
<comment type="caution">
    <text evidence="2">The sequence shown here is derived from an EMBL/GenBank/DDBJ whole genome shotgun (WGS) entry which is preliminary data.</text>
</comment>
<dbReference type="EMBL" id="JACMSC010000006">
    <property type="protein sequence ID" value="KAG6519625.1"/>
    <property type="molecule type" value="Genomic_DNA"/>
</dbReference>
<dbReference type="PANTHER" id="PTHR20961">
    <property type="entry name" value="GLYCOSYLTRANSFERASE"/>
    <property type="match status" value="1"/>
</dbReference>
<evidence type="ECO:0000313" key="3">
    <source>
        <dbReference type="Proteomes" id="UP000734854"/>
    </source>
</evidence>
<feature type="compositionally biased region" description="Acidic residues" evidence="1">
    <location>
        <begin position="9"/>
        <end position="25"/>
    </location>
</feature>
<feature type="compositionally biased region" description="Basic and acidic residues" evidence="1">
    <location>
        <begin position="26"/>
        <end position="51"/>
    </location>
</feature>
<feature type="region of interest" description="Disordered" evidence="1">
    <location>
        <begin position="1"/>
        <end position="51"/>
    </location>
</feature>
<name>A0A8J5HNV3_ZINOF</name>
<dbReference type="Proteomes" id="UP000734854">
    <property type="component" value="Unassembled WGS sequence"/>
</dbReference>
<dbReference type="GO" id="GO:0016757">
    <property type="term" value="F:glycosyltransferase activity"/>
    <property type="evidence" value="ECO:0007669"/>
    <property type="project" value="InterPro"/>
</dbReference>
<proteinExistence type="predicted"/>
<dbReference type="PANTHER" id="PTHR20961:SF97">
    <property type="entry name" value="ALPHA-1,3-ARABINOSYLTRANSFERASE XAT3"/>
    <property type="match status" value="1"/>
</dbReference>
<keyword evidence="3" id="KW-1185">Reference proteome</keyword>
<gene>
    <name evidence="2" type="ORF">ZIOFF_023121</name>
</gene>
<reference evidence="2 3" key="1">
    <citation type="submission" date="2020-08" db="EMBL/GenBank/DDBJ databases">
        <title>Plant Genome Project.</title>
        <authorList>
            <person name="Zhang R.-G."/>
        </authorList>
    </citation>
    <scope>NUCLEOTIDE SEQUENCE [LARGE SCALE GENOMIC DNA]</scope>
    <source>
        <tissue evidence="2">Rhizome</tissue>
    </source>
</reference>
<accession>A0A8J5HNV3</accession>
<dbReference type="InterPro" id="IPR007657">
    <property type="entry name" value="Glycosyltransferase_61"/>
</dbReference>
<protein>
    <submittedName>
        <fullName evidence="2">Uncharacterized protein</fullName>
    </submittedName>
</protein>
<organism evidence="2 3">
    <name type="scientific">Zingiber officinale</name>
    <name type="common">Ginger</name>
    <name type="synonym">Amomum zingiber</name>
    <dbReference type="NCBI Taxonomy" id="94328"/>
    <lineage>
        <taxon>Eukaryota</taxon>
        <taxon>Viridiplantae</taxon>
        <taxon>Streptophyta</taxon>
        <taxon>Embryophyta</taxon>
        <taxon>Tracheophyta</taxon>
        <taxon>Spermatophyta</taxon>
        <taxon>Magnoliopsida</taxon>
        <taxon>Liliopsida</taxon>
        <taxon>Zingiberales</taxon>
        <taxon>Zingiberaceae</taxon>
        <taxon>Zingiber</taxon>
    </lineage>
</organism>
<dbReference type="AlphaFoldDB" id="A0A8J5HNV3"/>